<sequence>LDLMKSEGTIDTLIEKSKYTLLNLKK</sequence>
<dbReference type="AlphaFoldDB" id="A0A5J4P5X0"/>
<feature type="non-terminal residue" evidence="1">
    <location>
        <position position="1"/>
    </location>
</feature>
<reference evidence="1" key="1">
    <citation type="submission" date="2019-03" db="EMBL/GenBank/DDBJ databases">
        <title>Single cell metagenomics reveals metabolic interactions within the superorganism composed of flagellate Streblomastix strix and complex community of Bacteroidetes bacteria on its surface.</title>
        <authorList>
            <person name="Treitli S.C."/>
            <person name="Kolisko M."/>
            <person name="Husnik F."/>
            <person name="Keeling P."/>
            <person name="Hampl V."/>
        </authorList>
    </citation>
    <scope>NUCLEOTIDE SEQUENCE</scope>
    <source>
        <strain evidence="1">STM</strain>
    </source>
</reference>
<accession>A0A5J4P5X0</accession>
<protein>
    <submittedName>
        <fullName evidence="1">Outer membrane protein TolC</fullName>
    </submittedName>
</protein>
<gene>
    <name evidence="1" type="ORF">EZS27_043875</name>
</gene>
<dbReference type="EMBL" id="SNRY01011482">
    <property type="protein sequence ID" value="KAA6304478.1"/>
    <property type="molecule type" value="Genomic_DNA"/>
</dbReference>
<evidence type="ECO:0000313" key="1">
    <source>
        <dbReference type="EMBL" id="KAA6304478.1"/>
    </source>
</evidence>
<name>A0A5J4P5X0_9ZZZZ</name>
<organism evidence="1">
    <name type="scientific">termite gut metagenome</name>
    <dbReference type="NCBI Taxonomy" id="433724"/>
    <lineage>
        <taxon>unclassified sequences</taxon>
        <taxon>metagenomes</taxon>
        <taxon>organismal metagenomes</taxon>
    </lineage>
</organism>
<proteinExistence type="predicted"/>
<comment type="caution">
    <text evidence="1">The sequence shown here is derived from an EMBL/GenBank/DDBJ whole genome shotgun (WGS) entry which is preliminary data.</text>
</comment>